<keyword evidence="2" id="KW-1185">Reference proteome</keyword>
<protein>
    <submittedName>
        <fullName evidence="1">Uncharacterized protein</fullName>
    </submittedName>
</protein>
<reference evidence="1" key="1">
    <citation type="journal article" date="2023" name="Mol. Ecol. Resour.">
        <title>Chromosome-level genome assembly of a triploid poplar Populus alba 'Berolinensis'.</title>
        <authorList>
            <person name="Chen S."/>
            <person name="Yu Y."/>
            <person name="Wang X."/>
            <person name="Wang S."/>
            <person name="Zhang T."/>
            <person name="Zhou Y."/>
            <person name="He R."/>
            <person name="Meng N."/>
            <person name="Wang Y."/>
            <person name="Liu W."/>
            <person name="Liu Z."/>
            <person name="Liu J."/>
            <person name="Guo Q."/>
            <person name="Huang H."/>
            <person name="Sederoff R.R."/>
            <person name="Wang G."/>
            <person name="Qu G."/>
            <person name="Chen S."/>
        </authorList>
    </citation>
    <scope>NUCLEOTIDE SEQUENCE</scope>
    <source>
        <strain evidence="1">SC-2020</strain>
    </source>
</reference>
<sequence>MNMDAWQPPCVFGCHSVIETKSSFLLSTCLKNKAIGKKNFMALEESDVSEVAGIDNPTKFITSDTGPFPLLSESRHKVKIGNYEFLAATDDHEEEMKTTVGLTFSAENGGCKKQ</sequence>
<accession>A0AAD6MPV7</accession>
<evidence type="ECO:0000313" key="2">
    <source>
        <dbReference type="Proteomes" id="UP001164929"/>
    </source>
</evidence>
<dbReference type="EMBL" id="JAQIZT010000008">
    <property type="protein sequence ID" value="KAJ6988605.1"/>
    <property type="molecule type" value="Genomic_DNA"/>
</dbReference>
<dbReference type="AlphaFoldDB" id="A0AAD6MPV7"/>
<proteinExistence type="predicted"/>
<dbReference type="Proteomes" id="UP001164929">
    <property type="component" value="Chromosome 8"/>
</dbReference>
<organism evidence="1 2">
    <name type="scientific">Populus alba x Populus x berolinensis</name>
    <dbReference type="NCBI Taxonomy" id="444605"/>
    <lineage>
        <taxon>Eukaryota</taxon>
        <taxon>Viridiplantae</taxon>
        <taxon>Streptophyta</taxon>
        <taxon>Embryophyta</taxon>
        <taxon>Tracheophyta</taxon>
        <taxon>Spermatophyta</taxon>
        <taxon>Magnoliopsida</taxon>
        <taxon>eudicotyledons</taxon>
        <taxon>Gunneridae</taxon>
        <taxon>Pentapetalae</taxon>
        <taxon>rosids</taxon>
        <taxon>fabids</taxon>
        <taxon>Malpighiales</taxon>
        <taxon>Salicaceae</taxon>
        <taxon>Saliceae</taxon>
        <taxon>Populus</taxon>
    </lineage>
</organism>
<comment type="caution">
    <text evidence="1">The sequence shown here is derived from an EMBL/GenBank/DDBJ whole genome shotgun (WGS) entry which is preliminary data.</text>
</comment>
<evidence type="ECO:0000313" key="1">
    <source>
        <dbReference type="EMBL" id="KAJ6988605.1"/>
    </source>
</evidence>
<gene>
    <name evidence="1" type="ORF">NC653_021504</name>
</gene>
<name>A0AAD6MPV7_9ROSI</name>